<dbReference type="Proteomes" id="UP001156196">
    <property type="component" value="Chromosome"/>
</dbReference>
<gene>
    <name evidence="2" type="ORF">OH143_04690</name>
</gene>
<proteinExistence type="predicted"/>
<dbReference type="KEGG" id="msum:OH143_04690"/>
<evidence type="ECO:0000313" key="2">
    <source>
        <dbReference type="EMBL" id="UYU19391.1"/>
    </source>
</evidence>
<feature type="domain" description="YcdB/YcdC repeated" evidence="1">
    <location>
        <begin position="7"/>
        <end position="117"/>
    </location>
</feature>
<dbReference type="AlphaFoldDB" id="A0AAX3EBY5"/>
<dbReference type="GeneID" id="4846083"/>
<dbReference type="GeneID" id="76730164"/>
<dbReference type="EMBL" id="CP109831">
    <property type="protein sequence ID" value="UYU19391.1"/>
    <property type="molecule type" value="Genomic_DNA"/>
</dbReference>
<dbReference type="Pfam" id="PF16244">
    <property type="entry name" value="DUF4901"/>
    <property type="match status" value="1"/>
</dbReference>
<organism evidence="2 3">
    <name type="scientific">Methanoculleus submarinus</name>
    <dbReference type="NCBI Taxonomy" id="204050"/>
    <lineage>
        <taxon>Archaea</taxon>
        <taxon>Methanobacteriati</taxon>
        <taxon>Methanobacteriota</taxon>
        <taxon>Stenosarchaea group</taxon>
        <taxon>Methanomicrobia</taxon>
        <taxon>Methanomicrobiales</taxon>
        <taxon>Methanomicrobiaceae</taxon>
        <taxon>Methanoculleus</taxon>
    </lineage>
</organism>
<evidence type="ECO:0000313" key="3">
    <source>
        <dbReference type="Proteomes" id="UP001156196"/>
    </source>
</evidence>
<name>A0AAX3EBY5_9EURY</name>
<sequence>MKAEDDPDPEGDIMVSIDAADGEMVYFQDSRDYYRSADPAITIDAAEEIADAYLQDRNERSGVVKIVAVLSTVDTPLGLRNGPYHFVYQRSIDGVLCQSDKIILDIDSISGRVVSYSKFWKVSNNDTMADPEPSIPEDAVQERVLTYLHDTYGTDPGEIVIRSTELQWYDLIARQRPSKEPVAVPLAWRIEFDDERYRSQDPPRTAQIWIDAHSGEALFASYNPGR</sequence>
<keyword evidence="3" id="KW-1185">Reference proteome</keyword>
<reference evidence="2" key="1">
    <citation type="submission" date="2022-10" db="EMBL/GenBank/DDBJ databases">
        <title>Complete genome of Methanoculleus submarinus DSM 15122.</title>
        <authorList>
            <person name="Chen S.-C."/>
            <person name="Lai S.-J."/>
            <person name="You Y.-T."/>
        </authorList>
    </citation>
    <scope>NUCLEOTIDE SEQUENCE</scope>
    <source>
        <strain evidence="2">DSM 15122</strain>
    </source>
</reference>
<dbReference type="InterPro" id="IPR032599">
    <property type="entry name" value="YcdB/YcdC_rep_domain"/>
</dbReference>
<dbReference type="RefSeq" id="WP_011844918.1">
    <property type="nucleotide sequence ID" value="NZ_CP109831.1"/>
</dbReference>
<accession>A0AAX3EBY5</accession>
<evidence type="ECO:0000259" key="1">
    <source>
        <dbReference type="Pfam" id="PF16244"/>
    </source>
</evidence>
<protein>
    <recommendedName>
        <fullName evidence="1">YcdB/YcdC repeated domain-containing protein</fullName>
    </recommendedName>
</protein>